<evidence type="ECO:0000256" key="9">
    <source>
        <dbReference type="ARBA" id="ARBA00023315"/>
    </source>
</evidence>
<evidence type="ECO:0000256" key="4">
    <source>
        <dbReference type="ARBA" id="ARBA00022692"/>
    </source>
</evidence>
<dbReference type="Proteomes" id="UP001235939">
    <property type="component" value="Chromosome 17"/>
</dbReference>
<evidence type="ECO:0000256" key="8">
    <source>
        <dbReference type="ARBA" id="ARBA00023136"/>
    </source>
</evidence>
<comment type="similarity">
    <text evidence="2 10">Belongs to the carnitine/choline acetyltransferase family.</text>
</comment>
<protein>
    <submittedName>
        <fullName evidence="14">CPT1A</fullName>
    </submittedName>
</protein>
<name>A0ABY6LGC6_9ARAC</name>
<evidence type="ECO:0000313" key="15">
    <source>
        <dbReference type="Proteomes" id="UP001235939"/>
    </source>
</evidence>
<feature type="transmembrane region" description="Helical" evidence="11">
    <location>
        <begin position="54"/>
        <end position="76"/>
    </location>
</feature>
<dbReference type="Gene3D" id="6.10.250.1760">
    <property type="match status" value="1"/>
</dbReference>
<evidence type="ECO:0000259" key="13">
    <source>
        <dbReference type="Pfam" id="PF16484"/>
    </source>
</evidence>
<dbReference type="InterPro" id="IPR023213">
    <property type="entry name" value="CAT-like_dom_sf"/>
</dbReference>
<dbReference type="PANTHER" id="PTHR22589:SF31">
    <property type="entry name" value="CARNITINE O-PALMITOYLTRANSFERASE"/>
    <property type="match status" value="1"/>
</dbReference>
<evidence type="ECO:0000256" key="5">
    <source>
        <dbReference type="ARBA" id="ARBA00022832"/>
    </source>
</evidence>
<keyword evidence="15" id="KW-1185">Reference proteome</keyword>
<evidence type="ECO:0000256" key="1">
    <source>
        <dbReference type="ARBA" id="ARBA00004141"/>
    </source>
</evidence>
<evidence type="ECO:0000256" key="11">
    <source>
        <dbReference type="SAM" id="Phobius"/>
    </source>
</evidence>
<keyword evidence="8 11" id="KW-0472">Membrane</keyword>
<dbReference type="PROSITE" id="PS00439">
    <property type="entry name" value="ACYLTRANSF_C_1"/>
    <property type="match status" value="1"/>
</dbReference>
<dbReference type="Pfam" id="PF16484">
    <property type="entry name" value="CPT_N"/>
    <property type="match status" value="1"/>
</dbReference>
<feature type="transmembrane region" description="Helical" evidence="11">
    <location>
        <begin position="96"/>
        <end position="118"/>
    </location>
</feature>
<keyword evidence="3 10" id="KW-0808">Transferase</keyword>
<keyword evidence="4 11" id="KW-0812">Transmembrane</keyword>
<dbReference type="SUPFAM" id="SSF52777">
    <property type="entry name" value="CoA-dependent acyltransferases"/>
    <property type="match status" value="2"/>
</dbReference>
<evidence type="ECO:0000256" key="6">
    <source>
        <dbReference type="ARBA" id="ARBA00022989"/>
    </source>
</evidence>
<organism evidence="14 15">
    <name type="scientific">Cordylochernes scorpioides</name>
    <dbReference type="NCBI Taxonomy" id="51811"/>
    <lineage>
        <taxon>Eukaryota</taxon>
        <taxon>Metazoa</taxon>
        <taxon>Ecdysozoa</taxon>
        <taxon>Arthropoda</taxon>
        <taxon>Chelicerata</taxon>
        <taxon>Arachnida</taxon>
        <taxon>Pseudoscorpiones</taxon>
        <taxon>Cheliferoidea</taxon>
        <taxon>Chernetidae</taxon>
        <taxon>Cordylochernes</taxon>
    </lineage>
</organism>
<dbReference type="EMBL" id="CP092879">
    <property type="protein sequence ID" value="UYV78943.1"/>
    <property type="molecule type" value="Genomic_DNA"/>
</dbReference>
<evidence type="ECO:0000256" key="3">
    <source>
        <dbReference type="ARBA" id="ARBA00022679"/>
    </source>
</evidence>
<evidence type="ECO:0000313" key="14">
    <source>
        <dbReference type="EMBL" id="UYV78943.1"/>
    </source>
</evidence>
<dbReference type="Pfam" id="PF00755">
    <property type="entry name" value="Carn_acyltransf"/>
    <property type="match status" value="1"/>
</dbReference>
<dbReference type="Gene3D" id="3.30.559.10">
    <property type="entry name" value="Chloramphenicol acetyltransferase-like domain"/>
    <property type="match status" value="1"/>
</dbReference>
<sequence length="762" mass="86959">MAEAHQAVAFSFSITHEGVDINYDIEVLNVVWQSGLRSWSRRIRRIRNNIANGIYPAPAWSYILCATVALVASYCGLDVTEACLDLTEQYVRLPPYLGFILVTMLIWSLTVVLWRYLLYLTFLYKGWMYETRGRGAKISIKTKLWGVFLHALKGRRPKLYSYQGSLPRLPLPPLNDTMTRYLQSVRPLLNDEQYDRMVKYSEEFKRGIGKKLQRYLWLKNWWATNYVSDWWEEYVYLRGRSPLMVNSNYYAIDALMANPTKNQASRAANLIHAAMLFRRGIDRQTMKPIMVQGVPLCSWQYERTFNTTRIPGIEGGKWLVLPVVEPVSDKLCGSDKLVHFSDSQHVVVYHKGRFFKLPVYYMARHLKPAELEVQLEKIINDPSPPQPGEEHLAALTASERSEWAKARMEYFSKGVNRNSLGLIEKAAFMVILDDDSYDYNPEDPSCLDRFGQAMLHGKGYDRWFDKSFNLIVAKNGRAGLNAEHSWADAPIIGHLWEFSIAQDFLYLGYSDEGKCRGSCEIELCPPQRLIWDLPAPCVATIDRCVLGAKSLLGDVDLHLLVHSAYGKGFMKKCRLSPDAFIQMGLQLAYYRDAGKFNLTYEASMTRLFREGRTETVRPVTMESCAWVRSMVDASSDPDNCKELLRKACQRHQRSYQDAMCGQGIDRHLFCLYVISKYLEVDSQFLKEVLSEPWRLSTSQTPQGQTGLLDVNKNPEYISAGGGFGPVADDGYGVSYIIAGEDLVFFHISSKASSPETVSLLCI</sequence>
<keyword evidence="6 11" id="KW-1133">Transmembrane helix</keyword>
<gene>
    <name evidence="14" type="ORF">LAZ67_17000379</name>
</gene>
<evidence type="ECO:0000259" key="12">
    <source>
        <dbReference type="Pfam" id="PF00755"/>
    </source>
</evidence>
<comment type="subcellular location">
    <subcellularLocation>
        <location evidence="1">Membrane</location>
        <topology evidence="1">Multi-pass membrane protein</topology>
    </subcellularLocation>
</comment>
<dbReference type="Gene3D" id="3.30.559.70">
    <property type="entry name" value="Choline/Carnitine o-acyltransferase, domain 2"/>
    <property type="match status" value="1"/>
</dbReference>
<feature type="domain" description="Carnitine O-palmitoyltransferase N-terminal" evidence="13">
    <location>
        <begin position="1"/>
        <end position="47"/>
    </location>
</feature>
<accession>A0ABY6LGC6</accession>
<keyword evidence="5" id="KW-0276">Fatty acid metabolism</keyword>
<keyword evidence="9 10" id="KW-0012">Acyltransferase</keyword>
<dbReference type="PANTHER" id="PTHR22589">
    <property type="entry name" value="CARNITINE O-ACYLTRANSFERASE"/>
    <property type="match status" value="1"/>
</dbReference>
<dbReference type="PROSITE" id="PS00440">
    <property type="entry name" value="ACYLTRANSF_C_2"/>
    <property type="match status" value="1"/>
</dbReference>
<dbReference type="InterPro" id="IPR042231">
    <property type="entry name" value="Cho/carn_acyl_trans_2"/>
</dbReference>
<evidence type="ECO:0000256" key="2">
    <source>
        <dbReference type="ARBA" id="ARBA00005232"/>
    </source>
</evidence>
<dbReference type="InterPro" id="IPR000542">
    <property type="entry name" value="Carn_acyl_trans"/>
</dbReference>
<dbReference type="InterPro" id="IPR032476">
    <property type="entry name" value="CPT_N"/>
</dbReference>
<feature type="domain" description="Choline/carnitine acyltransferase" evidence="12">
    <location>
        <begin position="169"/>
        <end position="756"/>
    </location>
</feature>
<dbReference type="InterPro" id="IPR039551">
    <property type="entry name" value="Cho/carn_acyl_trans"/>
</dbReference>
<keyword evidence="7" id="KW-0443">Lipid metabolism</keyword>
<proteinExistence type="inferred from homology"/>
<reference evidence="14 15" key="1">
    <citation type="submission" date="2022-01" db="EMBL/GenBank/DDBJ databases">
        <title>A chromosomal length assembly of Cordylochernes scorpioides.</title>
        <authorList>
            <person name="Zeh D."/>
            <person name="Zeh J."/>
        </authorList>
    </citation>
    <scope>NUCLEOTIDE SEQUENCE [LARGE SCALE GENOMIC DNA]</scope>
    <source>
        <strain evidence="14">IN4F17</strain>
        <tissue evidence="14">Whole Body</tissue>
    </source>
</reference>
<evidence type="ECO:0000256" key="7">
    <source>
        <dbReference type="ARBA" id="ARBA00023098"/>
    </source>
</evidence>
<evidence type="ECO:0000256" key="10">
    <source>
        <dbReference type="RuleBase" id="RU003801"/>
    </source>
</evidence>